<feature type="signal peptide" evidence="2">
    <location>
        <begin position="1"/>
        <end position="27"/>
    </location>
</feature>
<dbReference type="InterPro" id="IPR021728">
    <property type="entry name" value="DUF3300"/>
</dbReference>
<feature type="compositionally biased region" description="Basic residues" evidence="1">
    <location>
        <begin position="343"/>
        <end position="392"/>
    </location>
</feature>
<dbReference type="Proteomes" id="UP001259340">
    <property type="component" value="Unassembled WGS sequence"/>
</dbReference>
<gene>
    <name evidence="3" type="ORF">OS133_04905</name>
    <name evidence="4" type="ORF">OS134_08865</name>
</gene>
<protein>
    <submittedName>
        <fullName evidence="3">DUF3300 domain-containing protein</fullName>
    </submittedName>
</protein>
<sequence>MNTLKKWCYLSLVIAMPLIMPVTTVNAEPNQLEQTQYSEGQLAQMLAPIALYPDSLLTHILIASTYPLEVVQAHRWQQSKQHLSTQKQIDKAQNKDWDPSVVALIAFPNVLQKLSEDLDWTQSLGDAFLQDEAQVLASIQMLRQEADNANSLEQMENMQVTRVSNQIIIEPVKKEIVYVPYYDPRTVYGYWRWYRYPPVYWAVYPGYVRPSYGHFYWRAGVHISFNYYFSAFHWHKRHVVVVHHHNSHKYRHRGRIVTSHGAKRWAHKPQHRRGVGYSSGALRHKYKSHHPIRVSNKAISPVTRDKVQHKREQQLHSKLHANTRLKQKSYKQSHNTQFNQHSKMSRVNKTHKVQQHKTPYKAAKTHRQEHRATHTQKHKSTHKQTHRPRPAPRSHNQAKMSKD</sequence>
<evidence type="ECO:0000256" key="1">
    <source>
        <dbReference type="SAM" id="MobiDB-lite"/>
    </source>
</evidence>
<accession>A0AAW8NM67</accession>
<dbReference type="EMBL" id="JAPMLD010000003">
    <property type="protein sequence ID" value="MDW4824164.1"/>
    <property type="molecule type" value="Genomic_DNA"/>
</dbReference>
<evidence type="ECO:0000256" key="2">
    <source>
        <dbReference type="SAM" id="SignalP"/>
    </source>
</evidence>
<dbReference type="EMBL" id="JAPMLE010000001">
    <property type="protein sequence ID" value="MDR8523023.1"/>
    <property type="molecule type" value="Genomic_DNA"/>
</dbReference>
<evidence type="ECO:0000313" key="6">
    <source>
        <dbReference type="Proteomes" id="UP001271263"/>
    </source>
</evidence>
<feature type="compositionally biased region" description="Basic residues" evidence="1">
    <location>
        <begin position="317"/>
        <end position="331"/>
    </location>
</feature>
<comment type="caution">
    <text evidence="3">The sequence shown here is derived from an EMBL/GenBank/DDBJ whole genome shotgun (WGS) entry which is preliminary data.</text>
</comment>
<feature type="compositionally biased region" description="Polar residues" evidence="1">
    <location>
        <begin position="332"/>
        <end position="342"/>
    </location>
</feature>
<keyword evidence="2" id="KW-0732">Signal</keyword>
<evidence type="ECO:0000313" key="4">
    <source>
        <dbReference type="EMBL" id="MDW4824164.1"/>
    </source>
</evidence>
<feature type="region of interest" description="Disordered" evidence="1">
    <location>
        <begin position="302"/>
        <end position="403"/>
    </location>
</feature>
<reference evidence="4 6" key="1">
    <citation type="journal article" date="2022" name="bioRxiv">
        <title>Prophages regulate Shewanella fidelis 3313 motility and biofilm formation: implications for gut colonization dynamics in Ciona robusta.</title>
        <authorList>
            <person name="Natarajan O."/>
            <person name="Gibboney S.L."/>
            <person name="Young M.N."/>
            <person name="Lim S.J."/>
            <person name="Pluta N."/>
            <person name="Atkinson C.G."/>
            <person name="Leigh B.A."/>
            <person name="Liberti A."/>
            <person name="Kees E.D."/>
            <person name="Breitbart M."/>
            <person name="Gralnick J.A."/>
            <person name="Dishaw L.J."/>
        </authorList>
    </citation>
    <scope>NUCLEOTIDE SEQUENCE [LARGE SCALE GENOMIC DNA]</scope>
    <source>
        <strain evidence="4 6">JG4066</strain>
    </source>
</reference>
<keyword evidence="6" id="KW-1185">Reference proteome</keyword>
<dbReference type="RefSeq" id="WP_310654162.1">
    <property type="nucleotide sequence ID" value="NZ_JAPMLA010000003.1"/>
</dbReference>
<reference evidence="3" key="2">
    <citation type="submission" date="2022-11" db="EMBL/GenBank/DDBJ databases">
        <title>Prophages regulate Shewanella fidelis motility and biofilm formation: implications for gut colonization dynamics in Ciona robusta.</title>
        <authorList>
            <person name="Natarajan O."/>
            <person name="Gibboney S.L."/>
            <person name="Young M.N."/>
            <person name="Lim S.J."/>
            <person name="Pluta N."/>
            <person name="Atkinson C.G.F."/>
            <person name="Leigh B.A."/>
            <person name="Liberti A."/>
            <person name="Kees E."/>
            <person name="Breitbart M."/>
            <person name="Gralnick J."/>
            <person name="Dishaw L.J."/>
        </authorList>
    </citation>
    <scope>NUCLEOTIDE SEQUENCE</scope>
    <source>
        <strain evidence="3">3313</strain>
    </source>
</reference>
<dbReference type="Proteomes" id="UP001271263">
    <property type="component" value="Unassembled WGS sequence"/>
</dbReference>
<dbReference type="PANTHER" id="PTHR40269:SF1">
    <property type="entry name" value="OUTER MEMBRANE PROTEIN"/>
    <property type="match status" value="1"/>
</dbReference>
<evidence type="ECO:0000313" key="5">
    <source>
        <dbReference type="Proteomes" id="UP001259340"/>
    </source>
</evidence>
<feature type="chain" id="PRO_5043801822" evidence="2">
    <location>
        <begin position="28"/>
        <end position="403"/>
    </location>
</feature>
<dbReference type="PANTHER" id="PTHR40269">
    <property type="entry name" value="OUTER MEMBRANE PROTEIN-RELATED"/>
    <property type="match status" value="1"/>
</dbReference>
<dbReference type="AlphaFoldDB" id="A0AAW8NM67"/>
<dbReference type="Pfam" id="PF11737">
    <property type="entry name" value="DUF3300"/>
    <property type="match status" value="1"/>
</dbReference>
<feature type="compositionally biased region" description="Basic and acidic residues" evidence="1">
    <location>
        <begin position="303"/>
        <end position="315"/>
    </location>
</feature>
<proteinExistence type="predicted"/>
<feature type="compositionally biased region" description="Polar residues" evidence="1">
    <location>
        <begin position="394"/>
        <end position="403"/>
    </location>
</feature>
<evidence type="ECO:0000313" key="3">
    <source>
        <dbReference type="EMBL" id="MDR8523023.1"/>
    </source>
</evidence>
<name>A0AAW8NM67_9GAMM</name>
<organism evidence="3 5">
    <name type="scientific">Shewanella fidelis</name>
    <dbReference type="NCBI Taxonomy" id="173509"/>
    <lineage>
        <taxon>Bacteria</taxon>
        <taxon>Pseudomonadati</taxon>
        <taxon>Pseudomonadota</taxon>
        <taxon>Gammaproteobacteria</taxon>
        <taxon>Alteromonadales</taxon>
        <taxon>Shewanellaceae</taxon>
        <taxon>Shewanella</taxon>
    </lineage>
</organism>